<gene>
    <name evidence="3" type="ORF">SAMN04488061_0652</name>
</gene>
<dbReference type="EMBL" id="FNJC01000001">
    <property type="protein sequence ID" value="SDO23708.1"/>
    <property type="molecule type" value="Genomic_DNA"/>
</dbReference>
<evidence type="ECO:0000313" key="4">
    <source>
        <dbReference type="Proteomes" id="UP000198795"/>
    </source>
</evidence>
<sequence length="279" mass="29717">MASSAHLAGWQGRSVWTSAWGLTVACLLMPAAALAGPTWDGLKPDVFGDRAILDGREVVELSAPTRPDDQSAVPVAVNARFQDGRTIKSVSIIVDENPSPVAAVFTIGGQRPHVRLAANFRFNAETDVRAVIEASDGQLYMVERHVKFAGGQASCSAPPQGDPEEIRATMGQMKLANASAPAAMSQIEAKARLDISHPNHTGMVLDQISLLYIPLRIVSQVDVRQGDELVFSMAGSMTLSQNPSIDFDYRANGAHALDVTISDSDGASWQQSFPVGHAS</sequence>
<name>A0A1H0HWZ4_9HYPH</name>
<dbReference type="RefSeq" id="WP_170832395.1">
    <property type="nucleotide sequence ID" value="NZ_FNJC01000001.1"/>
</dbReference>
<protein>
    <submittedName>
        <fullName evidence="3">Sulfur-oxidizing protein SoxY</fullName>
    </submittedName>
</protein>
<feature type="domain" description="Ig-like SoxY" evidence="2">
    <location>
        <begin position="45"/>
        <end position="151"/>
    </location>
</feature>
<dbReference type="InterPro" id="IPR030831">
    <property type="entry name" value="Fuse-rel_SoxYZ"/>
</dbReference>
<dbReference type="InterPro" id="IPR038162">
    <property type="entry name" value="SoxY_sf"/>
</dbReference>
<dbReference type="InterPro" id="IPR013783">
    <property type="entry name" value="Ig-like_fold"/>
</dbReference>
<dbReference type="InterPro" id="IPR014880">
    <property type="entry name" value="SoxZ_dom"/>
</dbReference>
<dbReference type="InterPro" id="IPR014756">
    <property type="entry name" value="Ig_E-set"/>
</dbReference>
<dbReference type="Pfam" id="PF13501">
    <property type="entry name" value="SoxY"/>
    <property type="match status" value="1"/>
</dbReference>
<dbReference type="InterPro" id="IPR032711">
    <property type="entry name" value="SoxY"/>
</dbReference>
<comment type="caution">
    <text evidence="3">The sequence shown here is derived from an EMBL/GenBank/DDBJ whole genome shotgun (WGS) entry which is preliminary data.</text>
</comment>
<dbReference type="Gene3D" id="2.60.40.2470">
    <property type="entry name" value="SoxY domain"/>
    <property type="match status" value="1"/>
</dbReference>
<evidence type="ECO:0000259" key="2">
    <source>
        <dbReference type="Pfam" id="PF13501"/>
    </source>
</evidence>
<dbReference type="NCBIfam" id="TIGR04557">
    <property type="entry name" value="fuse_rel_SoxYZ"/>
    <property type="match status" value="1"/>
</dbReference>
<dbReference type="Pfam" id="PF08770">
    <property type="entry name" value="SoxZ"/>
    <property type="match status" value="1"/>
</dbReference>
<reference evidence="3 4" key="1">
    <citation type="submission" date="2016-10" db="EMBL/GenBank/DDBJ databases">
        <authorList>
            <person name="Varghese N."/>
            <person name="Submissions S."/>
        </authorList>
    </citation>
    <scope>NUCLEOTIDE SEQUENCE [LARGE SCALE GENOMIC DNA]</scope>
    <source>
        <strain evidence="3 4">CGMCC 1.6497</strain>
    </source>
</reference>
<proteinExistence type="predicted"/>
<dbReference type="Proteomes" id="UP000198795">
    <property type="component" value="Unassembled WGS sequence"/>
</dbReference>
<organism evidence="3 4">
    <name type="scientific">Filomicrobium insigne</name>
    <dbReference type="NCBI Taxonomy" id="418854"/>
    <lineage>
        <taxon>Bacteria</taxon>
        <taxon>Pseudomonadati</taxon>
        <taxon>Pseudomonadota</taxon>
        <taxon>Alphaproteobacteria</taxon>
        <taxon>Hyphomicrobiales</taxon>
        <taxon>Hyphomicrobiaceae</taxon>
        <taxon>Filomicrobium</taxon>
    </lineage>
</organism>
<evidence type="ECO:0000259" key="1">
    <source>
        <dbReference type="Pfam" id="PF08770"/>
    </source>
</evidence>
<accession>A0A1H0HWZ4</accession>
<dbReference type="Gene3D" id="2.60.40.10">
    <property type="entry name" value="Immunoglobulins"/>
    <property type="match status" value="1"/>
</dbReference>
<dbReference type="SUPFAM" id="SSF81296">
    <property type="entry name" value="E set domains"/>
    <property type="match status" value="1"/>
</dbReference>
<evidence type="ECO:0000313" key="3">
    <source>
        <dbReference type="EMBL" id="SDO23708.1"/>
    </source>
</evidence>
<feature type="domain" description="Sulphur oxidation protein SoxZ" evidence="1">
    <location>
        <begin position="189"/>
        <end position="273"/>
    </location>
</feature>
<keyword evidence="4" id="KW-1185">Reference proteome</keyword>